<dbReference type="PANTHER" id="PTHR43687:SF6">
    <property type="entry name" value="L-ASPARTATE SEMIALDEHYDE SULFURTRANSFERASE IRON-SULFUR SUBUNIT"/>
    <property type="match status" value="1"/>
</dbReference>
<evidence type="ECO:0000256" key="2">
    <source>
        <dbReference type="ARBA" id="ARBA00022485"/>
    </source>
</evidence>
<dbReference type="PROSITE" id="PS00198">
    <property type="entry name" value="4FE4S_FER_1"/>
    <property type="match status" value="1"/>
</dbReference>
<evidence type="ECO:0000256" key="7">
    <source>
        <dbReference type="ARBA" id="ARBA00023014"/>
    </source>
</evidence>
<keyword evidence="1" id="KW-0813">Transport</keyword>
<feature type="domain" description="4Fe-4S ferredoxin-type" evidence="8">
    <location>
        <begin position="312"/>
        <end position="341"/>
    </location>
</feature>
<gene>
    <name evidence="9" type="ORF">QE109_16500</name>
</gene>
<evidence type="ECO:0000256" key="5">
    <source>
        <dbReference type="ARBA" id="ARBA00022982"/>
    </source>
</evidence>
<dbReference type="Pfam" id="PF00037">
    <property type="entry name" value="Fer4"/>
    <property type="match status" value="1"/>
</dbReference>
<evidence type="ECO:0000256" key="4">
    <source>
        <dbReference type="ARBA" id="ARBA00022737"/>
    </source>
</evidence>
<dbReference type="EMBL" id="JARYZI010000016">
    <property type="protein sequence ID" value="MDH8679760.1"/>
    <property type="molecule type" value="Genomic_DNA"/>
</dbReference>
<keyword evidence="10" id="KW-1185">Reference proteome</keyword>
<dbReference type="PANTHER" id="PTHR43687">
    <property type="entry name" value="ADENYLYLSULFATE REDUCTASE, BETA SUBUNIT"/>
    <property type="match status" value="1"/>
</dbReference>
<keyword evidence="3" id="KW-0479">Metal-binding</keyword>
<dbReference type="Gene3D" id="3.30.70.20">
    <property type="match status" value="1"/>
</dbReference>
<sequence>MSKVYVSNCNAYDNEKMKSTILNAIDQMGGFEKYIRPGQKVLLKINLIGPKKAEKAATTHPEFVRAVGQLIKTIGADVYVGDSSGGAIAGMAPTKKSFTACGIEKIAEEEGFTLINFDEIGPINKVVEGNFSKELYITKAIEEMDVVINLPKMKTHSMGVYTGAVKNLFGAIPGLRKAKYHKEAPNPEVFGQVLADIHKAIDNMPLHIMDGIIAMQGEGPTAGKPYSAGKILISEDPLSLDRIAIEMMGILPERVDILKASIQRKVGVWEKEEIEVIGDFEKLKNYALPKSYRTHAVKDFTKVRGVIDFFKVVPVVNQKKCVKCNSCVDGCPVGAIHRDTKIIDYTICIDCLCCHELCMIEAVDLKSKNQLVNVVRSVANLFYK</sequence>
<evidence type="ECO:0000313" key="10">
    <source>
        <dbReference type="Proteomes" id="UP001158045"/>
    </source>
</evidence>
<proteinExistence type="predicted"/>
<reference evidence="9 10" key="1">
    <citation type="submission" date="2023-04" db="EMBL/GenBank/DDBJ databases">
        <title>Fusibacter bizertensis strain WBS, isolated from littoral bottom sediments of the Arctic seas - biochemical and genomic analysis.</title>
        <authorList>
            <person name="Brioukhanov A.L."/>
        </authorList>
    </citation>
    <scope>NUCLEOTIDE SEQUENCE [LARGE SCALE GENOMIC DNA]</scope>
    <source>
        <strain evidence="9 10">WBS</strain>
    </source>
</reference>
<name>A0ABT6NH49_9FIRM</name>
<dbReference type="InterPro" id="IPR007160">
    <property type="entry name" value="DUF362"/>
</dbReference>
<keyword evidence="2" id="KW-0004">4Fe-4S</keyword>
<dbReference type="InterPro" id="IPR017896">
    <property type="entry name" value="4Fe4S_Fe-S-bd"/>
</dbReference>
<keyword evidence="7" id="KW-0411">Iron-sulfur</keyword>
<evidence type="ECO:0000313" key="9">
    <source>
        <dbReference type="EMBL" id="MDH8679760.1"/>
    </source>
</evidence>
<dbReference type="InterPro" id="IPR017900">
    <property type="entry name" value="4Fe4S_Fe_S_CS"/>
</dbReference>
<dbReference type="Proteomes" id="UP001158045">
    <property type="component" value="Unassembled WGS sequence"/>
</dbReference>
<organism evidence="9 10">
    <name type="scientific">Fusibacter bizertensis</name>
    <dbReference type="NCBI Taxonomy" id="1488331"/>
    <lineage>
        <taxon>Bacteria</taxon>
        <taxon>Bacillati</taxon>
        <taxon>Bacillota</taxon>
        <taxon>Clostridia</taxon>
        <taxon>Eubacteriales</taxon>
        <taxon>Eubacteriales Family XII. Incertae Sedis</taxon>
        <taxon>Fusibacter</taxon>
    </lineage>
</organism>
<evidence type="ECO:0000256" key="1">
    <source>
        <dbReference type="ARBA" id="ARBA00022448"/>
    </source>
</evidence>
<keyword evidence="4" id="KW-0677">Repeat</keyword>
<dbReference type="SUPFAM" id="SSF54862">
    <property type="entry name" value="4Fe-4S ferredoxins"/>
    <property type="match status" value="1"/>
</dbReference>
<keyword evidence="5" id="KW-0249">Electron transport</keyword>
<protein>
    <submittedName>
        <fullName evidence="9">DUF362 domain-containing protein</fullName>
    </submittedName>
</protein>
<evidence type="ECO:0000256" key="6">
    <source>
        <dbReference type="ARBA" id="ARBA00023004"/>
    </source>
</evidence>
<evidence type="ECO:0000259" key="8">
    <source>
        <dbReference type="PROSITE" id="PS51379"/>
    </source>
</evidence>
<dbReference type="RefSeq" id="WP_281095655.1">
    <property type="nucleotide sequence ID" value="NZ_JARYZI010000016.1"/>
</dbReference>
<dbReference type="InterPro" id="IPR050572">
    <property type="entry name" value="Fe-S_Ferredoxin"/>
</dbReference>
<dbReference type="PROSITE" id="PS51379">
    <property type="entry name" value="4FE4S_FER_2"/>
    <property type="match status" value="1"/>
</dbReference>
<evidence type="ECO:0000256" key="3">
    <source>
        <dbReference type="ARBA" id="ARBA00022723"/>
    </source>
</evidence>
<comment type="caution">
    <text evidence="9">The sequence shown here is derived from an EMBL/GenBank/DDBJ whole genome shotgun (WGS) entry which is preliminary data.</text>
</comment>
<keyword evidence="6" id="KW-0408">Iron</keyword>
<accession>A0ABT6NH49</accession>
<dbReference type="Pfam" id="PF04015">
    <property type="entry name" value="DUF362"/>
    <property type="match status" value="1"/>
</dbReference>